<evidence type="ECO:0000313" key="2">
    <source>
        <dbReference type="EMBL" id="CAE2327887.1"/>
    </source>
</evidence>
<dbReference type="EMBL" id="HBKR01031715">
    <property type="protein sequence ID" value="CAE2327887.1"/>
    <property type="molecule type" value="Transcribed_RNA"/>
</dbReference>
<keyword evidence="1" id="KW-1133">Transmembrane helix</keyword>
<feature type="transmembrane region" description="Helical" evidence="1">
    <location>
        <begin position="45"/>
        <end position="66"/>
    </location>
</feature>
<sequence length="90" mass="10015">MSDPFEKPMMDVKVRDLRPWLAHYKGQYFSMFTDYLQRSYCKGPAITHGATPFLALIVGAAGLGYWRASKKAEADGIFVGSGTPFEPEGH</sequence>
<organism evidence="2">
    <name type="scientific">Paramoeba aestuarina</name>
    <dbReference type="NCBI Taxonomy" id="180227"/>
    <lineage>
        <taxon>Eukaryota</taxon>
        <taxon>Amoebozoa</taxon>
        <taxon>Discosea</taxon>
        <taxon>Flabellinia</taxon>
        <taxon>Dactylopodida</taxon>
        <taxon>Paramoebidae</taxon>
        <taxon>Paramoeba</taxon>
    </lineage>
</organism>
<name>A0A7S4PAA9_9EUKA</name>
<reference evidence="2" key="1">
    <citation type="submission" date="2021-01" db="EMBL/GenBank/DDBJ databases">
        <authorList>
            <person name="Corre E."/>
            <person name="Pelletier E."/>
            <person name="Niang G."/>
            <person name="Scheremetjew M."/>
            <person name="Finn R."/>
            <person name="Kale V."/>
            <person name="Holt S."/>
            <person name="Cochrane G."/>
            <person name="Meng A."/>
            <person name="Brown T."/>
            <person name="Cohen L."/>
        </authorList>
    </citation>
    <scope>NUCLEOTIDE SEQUENCE</scope>
    <source>
        <strain evidence="2">SoJaBio B1-5/56/2</strain>
    </source>
</reference>
<keyword evidence="1" id="KW-0472">Membrane</keyword>
<accession>A0A7S4PAA9</accession>
<dbReference type="AlphaFoldDB" id="A0A7S4PAA9"/>
<evidence type="ECO:0000256" key="1">
    <source>
        <dbReference type="SAM" id="Phobius"/>
    </source>
</evidence>
<gene>
    <name evidence="2" type="ORF">NAES01612_LOCUS20877</name>
</gene>
<proteinExistence type="predicted"/>
<protein>
    <submittedName>
        <fullName evidence="2">Uncharacterized protein</fullName>
    </submittedName>
</protein>
<keyword evidence="1" id="KW-0812">Transmembrane</keyword>